<dbReference type="InterPro" id="IPR011611">
    <property type="entry name" value="PfkB_dom"/>
</dbReference>
<feature type="compositionally biased region" description="Polar residues" evidence="11">
    <location>
        <begin position="297"/>
        <end position="313"/>
    </location>
</feature>
<dbReference type="GO" id="GO:0044209">
    <property type="term" value="P:AMP salvage"/>
    <property type="evidence" value="ECO:0007669"/>
    <property type="project" value="UniProtKB-UniPathway"/>
</dbReference>
<feature type="region of interest" description="Disordered" evidence="11">
    <location>
        <begin position="294"/>
        <end position="313"/>
    </location>
</feature>
<dbReference type="GO" id="GO:0006166">
    <property type="term" value="P:purine ribonucleoside salvage"/>
    <property type="evidence" value="ECO:0007669"/>
    <property type="project" value="UniProtKB-KW"/>
</dbReference>
<dbReference type="Gene3D" id="3.30.1110.10">
    <property type="match status" value="1"/>
</dbReference>
<evidence type="ECO:0000256" key="7">
    <source>
        <dbReference type="ARBA" id="ARBA00022741"/>
    </source>
</evidence>
<gene>
    <name evidence="13" type="ORF">FH972_022003</name>
</gene>
<feature type="domain" description="Carbohydrate kinase PfkB" evidence="12">
    <location>
        <begin position="371"/>
        <end position="677"/>
    </location>
</feature>
<evidence type="ECO:0000256" key="2">
    <source>
        <dbReference type="ARBA" id="ARBA00004801"/>
    </source>
</evidence>
<organism evidence="13 14">
    <name type="scientific">Carpinus fangiana</name>
    <dbReference type="NCBI Taxonomy" id="176857"/>
    <lineage>
        <taxon>Eukaryota</taxon>
        <taxon>Viridiplantae</taxon>
        <taxon>Streptophyta</taxon>
        <taxon>Embryophyta</taxon>
        <taxon>Tracheophyta</taxon>
        <taxon>Spermatophyta</taxon>
        <taxon>Magnoliopsida</taxon>
        <taxon>eudicotyledons</taxon>
        <taxon>Gunneridae</taxon>
        <taxon>Pentapetalae</taxon>
        <taxon>rosids</taxon>
        <taxon>fabids</taxon>
        <taxon>Fagales</taxon>
        <taxon>Betulaceae</taxon>
        <taxon>Carpinus</taxon>
    </lineage>
</organism>
<dbReference type="Pfam" id="PF00294">
    <property type="entry name" value="PfkB"/>
    <property type="match status" value="1"/>
</dbReference>
<dbReference type="PROSITE" id="PS00584">
    <property type="entry name" value="PFKB_KINASES_2"/>
    <property type="match status" value="1"/>
</dbReference>
<comment type="pathway">
    <text evidence="2">Purine metabolism; AMP biosynthesis via salvage pathway; AMP from adenosine: step 1/1.</text>
</comment>
<dbReference type="UniPathway" id="UPA00588">
    <property type="reaction ID" value="UER00659"/>
</dbReference>
<dbReference type="Proteomes" id="UP000327013">
    <property type="component" value="Unassembled WGS sequence"/>
</dbReference>
<accession>A0A5N6KRC2</accession>
<dbReference type="PANTHER" id="PTHR45769:SF3">
    <property type="entry name" value="ADENOSINE KINASE"/>
    <property type="match status" value="1"/>
</dbReference>
<keyword evidence="7" id="KW-0547">Nucleotide-binding</keyword>
<evidence type="ECO:0000259" key="12">
    <source>
        <dbReference type="Pfam" id="PF00294"/>
    </source>
</evidence>
<evidence type="ECO:0000256" key="11">
    <source>
        <dbReference type="SAM" id="MobiDB-lite"/>
    </source>
</evidence>
<dbReference type="PRINTS" id="PR00989">
    <property type="entry name" value="ADENOKINASE"/>
</dbReference>
<evidence type="ECO:0000256" key="6">
    <source>
        <dbReference type="ARBA" id="ARBA00022726"/>
    </source>
</evidence>
<evidence type="ECO:0000256" key="3">
    <source>
        <dbReference type="ARBA" id="ARBA00010688"/>
    </source>
</evidence>
<protein>
    <recommendedName>
        <fullName evidence="4">adenosine kinase</fullName>
        <ecNumber evidence="4">2.7.1.20</ecNumber>
    </recommendedName>
</protein>
<dbReference type="OrthoDB" id="432447at2759"/>
<evidence type="ECO:0000256" key="1">
    <source>
        <dbReference type="ARBA" id="ARBA00001946"/>
    </source>
</evidence>
<dbReference type="GO" id="GO:0005634">
    <property type="term" value="C:nucleus"/>
    <property type="evidence" value="ECO:0007669"/>
    <property type="project" value="TreeGrafter"/>
</dbReference>
<dbReference type="GO" id="GO:0004001">
    <property type="term" value="F:adenosine kinase activity"/>
    <property type="evidence" value="ECO:0007669"/>
    <property type="project" value="UniProtKB-EC"/>
</dbReference>
<name>A0A5N6KRC2_9ROSI</name>
<dbReference type="EC" id="2.7.1.20" evidence="4"/>
<dbReference type="InterPro" id="IPR029056">
    <property type="entry name" value="Ribokinase-like"/>
</dbReference>
<evidence type="ECO:0000256" key="10">
    <source>
        <dbReference type="PIRSR" id="PIRSR601805-1"/>
    </source>
</evidence>
<sequence length="784" mass="84190">MLRPFSLDPALREVLGISNVGEGGDEARLAAHDAQARVLLLAEGIVDEPLVVAGGGVGGRGGDGLDVHDAVQLPLAELRVDGRAGHEFAHDEVEALLWVGWGWLIGIVKLGVGLLVGYQLQARAHVVAAVEVSEGFACWGRHDCGSVDQFKRAIWMERQQVEDMGWYIDRRLIGGPRPPGLARVGCGYWRGAPETLPRRLCMWTVQSGVIALPGGIWCGSTLNCKHQKRKQIFDLECREQDEGDEVRIRLDVQLQSPSVQDDRHSITISVARVDRSEGGSPAARWLGIARARGPSGDLNQRADSNAPRSSSSTNTLTDFSVLGVFLQSFSSAPIPTNPLRPTFTMAPTYKLLCLENPLLDIQAITPSDDALLEKYGLKANDAILAEEKHLGLYAELEARDAKLIAGGAAQNTARGAQYILPPNSVVYLGAVGDDKYAATLDAACKAAGLATEYLRLKEHPTGRCGAVITGANRSLCTDLGAANHYTLDHLQQPHICALAEAADFFYVGGYHLTVSPPAALALGKEAARRNVPYAFGMGAPFIPEFFAEPLGQLLPYIDYIFCNETEAATWAKGNGVADTSIPGIAKAFAASPKVNEKRQRTVIITQGTDPTVVATGDSVQEFPVHKIADSEINDTNGAGDAFAGGFLAGLVEGKDIKTNVDMGQWLAKLSLTQLGPSRNDARSNEMLTIISSTADTLPPNRPTLPKSLDCLACESVLGRPELNTGGLPPPFFRKKRILRIFSTKSVEINCFNSIAWSAFGVGMAVRWADGKAACTIQPAQESRY</sequence>
<dbReference type="GO" id="GO:0005829">
    <property type="term" value="C:cytosol"/>
    <property type="evidence" value="ECO:0007669"/>
    <property type="project" value="TreeGrafter"/>
</dbReference>
<dbReference type="PANTHER" id="PTHR45769">
    <property type="entry name" value="ADENOSINE KINASE"/>
    <property type="match status" value="1"/>
</dbReference>
<dbReference type="SUPFAM" id="SSF53613">
    <property type="entry name" value="Ribokinase-like"/>
    <property type="match status" value="1"/>
</dbReference>
<keyword evidence="5" id="KW-0808">Transferase</keyword>
<dbReference type="AlphaFoldDB" id="A0A5N6KRC2"/>
<dbReference type="GO" id="GO:0005524">
    <property type="term" value="F:ATP binding"/>
    <property type="evidence" value="ECO:0007669"/>
    <property type="project" value="UniProtKB-KW"/>
</dbReference>
<evidence type="ECO:0000313" key="13">
    <source>
        <dbReference type="EMBL" id="KAB8339067.1"/>
    </source>
</evidence>
<evidence type="ECO:0000256" key="8">
    <source>
        <dbReference type="ARBA" id="ARBA00022777"/>
    </source>
</evidence>
<dbReference type="Gene3D" id="3.40.1190.20">
    <property type="match status" value="1"/>
</dbReference>
<comment type="caution">
    <text evidence="13">The sequence shown here is derived from an EMBL/GenBank/DDBJ whole genome shotgun (WGS) entry which is preliminary data.</text>
</comment>
<proteinExistence type="inferred from homology"/>
<keyword evidence="14" id="KW-1185">Reference proteome</keyword>
<evidence type="ECO:0000313" key="14">
    <source>
        <dbReference type="Proteomes" id="UP000327013"/>
    </source>
</evidence>
<keyword evidence="8" id="KW-0418">Kinase</keyword>
<comment type="cofactor">
    <cofactor evidence="1">
        <name>Mg(2+)</name>
        <dbReference type="ChEBI" id="CHEBI:18420"/>
    </cofactor>
</comment>
<dbReference type="InterPro" id="IPR001805">
    <property type="entry name" value="Adenokinase"/>
</dbReference>
<keyword evidence="9" id="KW-0067">ATP-binding</keyword>
<dbReference type="EMBL" id="VIBQ01000010">
    <property type="protein sequence ID" value="KAB8339067.1"/>
    <property type="molecule type" value="Genomic_DNA"/>
</dbReference>
<keyword evidence="6" id="KW-0660">Purine salvage</keyword>
<evidence type="ECO:0000256" key="9">
    <source>
        <dbReference type="ARBA" id="ARBA00022840"/>
    </source>
</evidence>
<evidence type="ECO:0000256" key="4">
    <source>
        <dbReference type="ARBA" id="ARBA00012119"/>
    </source>
</evidence>
<dbReference type="InterPro" id="IPR002173">
    <property type="entry name" value="Carboh/pur_kinase_PfkB_CS"/>
</dbReference>
<comment type="similarity">
    <text evidence="3">Belongs to the carbohydrate kinase PfkB family.</text>
</comment>
<reference evidence="13 14" key="1">
    <citation type="submission" date="2019-06" db="EMBL/GenBank/DDBJ databases">
        <title>A chromosomal-level reference genome of Carpinus fangiana (Coryloideae, Betulaceae).</title>
        <authorList>
            <person name="Yang X."/>
            <person name="Wang Z."/>
            <person name="Zhang L."/>
            <person name="Hao G."/>
            <person name="Liu J."/>
            <person name="Yang Y."/>
        </authorList>
    </citation>
    <scope>NUCLEOTIDE SEQUENCE [LARGE SCALE GENOMIC DNA]</scope>
    <source>
        <strain evidence="13">Cfa_2016G</strain>
        <tissue evidence="13">Leaf</tissue>
    </source>
</reference>
<feature type="active site" description="Proton acceptor" evidence="10">
    <location>
        <position position="640"/>
    </location>
</feature>
<dbReference type="CDD" id="cd01168">
    <property type="entry name" value="adenosine_kinase"/>
    <property type="match status" value="1"/>
</dbReference>
<dbReference type="GO" id="GO:0006144">
    <property type="term" value="P:purine nucleobase metabolic process"/>
    <property type="evidence" value="ECO:0007669"/>
    <property type="project" value="TreeGrafter"/>
</dbReference>
<evidence type="ECO:0000256" key="5">
    <source>
        <dbReference type="ARBA" id="ARBA00022679"/>
    </source>
</evidence>